<dbReference type="InterPro" id="IPR013105">
    <property type="entry name" value="TPR_2"/>
</dbReference>
<gene>
    <name evidence="6" type="ORF">IC610_00610</name>
</gene>
<sequence length="513" mass="59710">MKTKEDKFLVGSKYIELFIYPDDEVKQINTIYEMMRLNNGKSDIITVICNFSLALKFEKNSPTLAMSFIDRAITLNESIESRNFLPHLYHAKGRFYYNQGSYSKALQYFEKSLKTLPSDQKLYIASMYNNFGLTYNKLKNNKRAVNEVKTGIKILESKKPLTSEESLFLAFMKGNLALYCYELGDYSEAEQIFIEEQKYYLTSNANSHLIIKNYSSLYELYSKTGQNKEAESLTDKVRAIEPSLKTGDAITANEILNNHYSKSGNVIGLKITSEKLIRLNNLFDHDNEIKITRISDLLNKHIITQLTAENENEVKMQRNKNIFLLFILFSAVIVSAVIYRIIQSSNQKQLELVENRNLILEKNQKILEKDIDAKNEKLKNFHQNLHLKIETEKAFLENLKKIRKIKVVDAEELLKDLFFKVNSLMQIDERNFDLIHDSYLENDKFIAKISEDYPSLTAKELKLCVYFRMNLNSKEISTLENTTMGTIRVYKTKIKMKMNLDKDQDLSEFLSAM</sequence>
<evidence type="ECO:0000256" key="4">
    <source>
        <dbReference type="SAM" id="Coils"/>
    </source>
</evidence>
<evidence type="ECO:0000256" key="1">
    <source>
        <dbReference type="ARBA" id="ARBA00022737"/>
    </source>
</evidence>
<name>A0ABR8Z6T0_9FLAO</name>
<feature type="transmembrane region" description="Helical" evidence="5">
    <location>
        <begin position="322"/>
        <end position="342"/>
    </location>
</feature>
<keyword evidence="5" id="KW-0472">Membrane</keyword>
<proteinExistence type="predicted"/>
<keyword evidence="5" id="KW-1133">Transmembrane helix</keyword>
<evidence type="ECO:0000256" key="3">
    <source>
        <dbReference type="PROSITE-ProRule" id="PRU00339"/>
    </source>
</evidence>
<keyword evidence="4" id="KW-0175">Coiled coil</keyword>
<dbReference type="InterPro" id="IPR016032">
    <property type="entry name" value="Sig_transdc_resp-reg_C-effctor"/>
</dbReference>
<dbReference type="Pfam" id="PF07719">
    <property type="entry name" value="TPR_2"/>
    <property type="match status" value="1"/>
</dbReference>
<keyword evidence="7" id="KW-1185">Reference proteome</keyword>
<evidence type="ECO:0000313" key="6">
    <source>
        <dbReference type="EMBL" id="MBD8080916.1"/>
    </source>
</evidence>
<dbReference type="RefSeq" id="WP_191734749.1">
    <property type="nucleotide sequence ID" value="NZ_JACYFS010000001.1"/>
</dbReference>
<dbReference type="Gene3D" id="1.25.40.10">
    <property type="entry name" value="Tetratricopeptide repeat domain"/>
    <property type="match status" value="2"/>
</dbReference>
<accession>A0ABR8Z6T0</accession>
<protein>
    <submittedName>
        <fullName evidence="6">Tetratricopeptide repeat protein</fullName>
    </submittedName>
</protein>
<dbReference type="PROSITE" id="PS50005">
    <property type="entry name" value="TPR"/>
    <property type="match status" value="1"/>
</dbReference>
<keyword evidence="5" id="KW-0812">Transmembrane</keyword>
<organism evidence="6 7">
    <name type="scientific">Chryseobacterium caseinilyticum</name>
    <dbReference type="NCBI Taxonomy" id="2771428"/>
    <lineage>
        <taxon>Bacteria</taxon>
        <taxon>Pseudomonadati</taxon>
        <taxon>Bacteroidota</taxon>
        <taxon>Flavobacteriia</taxon>
        <taxon>Flavobacteriales</taxon>
        <taxon>Weeksellaceae</taxon>
        <taxon>Chryseobacterium group</taxon>
        <taxon>Chryseobacterium</taxon>
    </lineage>
</organism>
<evidence type="ECO:0000313" key="7">
    <source>
        <dbReference type="Proteomes" id="UP000637299"/>
    </source>
</evidence>
<dbReference type="EMBL" id="JACYFS010000001">
    <property type="protein sequence ID" value="MBD8080916.1"/>
    <property type="molecule type" value="Genomic_DNA"/>
</dbReference>
<keyword evidence="2 3" id="KW-0802">TPR repeat</keyword>
<evidence type="ECO:0000256" key="2">
    <source>
        <dbReference type="ARBA" id="ARBA00022803"/>
    </source>
</evidence>
<comment type="caution">
    <text evidence="6">The sequence shown here is derived from an EMBL/GenBank/DDBJ whole genome shotgun (WGS) entry which is preliminary data.</text>
</comment>
<feature type="coiled-coil region" evidence="4">
    <location>
        <begin position="350"/>
        <end position="384"/>
    </location>
</feature>
<dbReference type="SMART" id="SM00028">
    <property type="entry name" value="TPR"/>
    <property type="match status" value="3"/>
</dbReference>
<dbReference type="PROSITE" id="PS50293">
    <property type="entry name" value="TPR_REGION"/>
    <property type="match status" value="1"/>
</dbReference>
<dbReference type="Proteomes" id="UP000637299">
    <property type="component" value="Unassembled WGS sequence"/>
</dbReference>
<dbReference type="SUPFAM" id="SSF46894">
    <property type="entry name" value="C-terminal effector domain of the bipartite response regulators"/>
    <property type="match status" value="1"/>
</dbReference>
<dbReference type="InterPro" id="IPR011990">
    <property type="entry name" value="TPR-like_helical_dom_sf"/>
</dbReference>
<feature type="repeat" description="TPR" evidence="3">
    <location>
        <begin position="86"/>
        <end position="119"/>
    </location>
</feature>
<keyword evidence="1" id="KW-0677">Repeat</keyword>
<reference evidence="6 7" key="1">
    <citation type="submission" date="2020-09" db="EMBL/GenBank/DDBJ databases">
        <title>Genome seq and assembly of Chryseobacterium sp.</title>
        <authorList>
            <person name="Chhetri G."/>
        </authorList>
    </citation>
    <scope>NUCLEOTIDE SEQUENCE [LARGE SCALE GENOMIC DNA]</scope>
    <source>
        <strain evidence="6 7">GCR10</strain>
    </source>
</reference>
<dbReference type="SUPFAM" id="SSF48452">
    <property type="entry name" value="TPR-like"/>
    <property type="match status" value="1"/>
</dbReference>
<evidence type="ECO:0000256" key="5">
    <source>
        <dbReference type="SAM" id="Phobius"/>
    </source>
</evidence>
<dbReference type="InterPro" id="IPR019734">
    <property type="entry name" value="TPR_rpt"/>
</dbReference>